<gene>
    <name evidence="2" type="ORF">SAMN05192570_2138</name>
</gene>
<dbReference type="Proteomes" id="UP000198788">
    <property type="component" value="Unassembled WGS sequence"/>
</dbReference>
<dbReference type="AlphaFoldDB" id="A0A1I6S3D1"/>
<dbReference type="OrthoDB" id="9856540at2"/>
<sequence length="86" mass="10159">MQRCRECAIILQEGRNWHASYAARNYRHCMECARAYSRQRYGKLKPTVKRRVPAAGVTARTPMTARDRAVRNRAELARQRRDRPEN</sequence>
<evidence type="ECO:0000256" key="1">
    <source>
        <dbReference type="SAM" id="MobiDB-lite"/>
    </source>
</evidence>
<keyword evidence="3" id="KW-1185">Reference proteome</keyword>
<feature type="region of interest" description="Disordered" evidence="1">
    <location>
        <begin position="64"/>
        <end position="86"/>
    </location>
</feature>
<dbReference type="RefSeq" id="WP_092310161.1">
    <property type="nucleotide sequence ID" value="NZ_FOZV01000004.1"/>
</dbReference>
<dbReference type="STRING" id="871741.SAMN05192570_2138"/>
<feature type="compositionally biased region" description="Basic and acidic residues" evidence="1">
    <location>
        <begin position="65"/>
        <end position="86"/>
    </location>
</feature>
<reference evidence="3" key="1">
    <citation type="submission" date="2016-10" db="EMBL/GenBank/DDBJ databases">
        <authorList>
            <person name="Varghese N."/>
            <person name="Submissions S."/>
        </authorList>
    </citation>
    <scope>NUCLEOTIDE SEQUENCE [LARGE SCALE GENOMIC DNA]</scope>
    <source>
        <strain evidence="3">CGMCC 1.10683</strain>
    </source>
</reference>
<proteinExistence type="predicted"/>
<accession>A0A1I6S3D1</accession>
<dbReference type="EMBL" id="FOZV01000004">
    <property type="protein sequence ID" value="SFS71471.1"/>
    <property type="molecule type" value="Genomic_DNA"/>
</dbReference>
<protein>
    <submittedName>
        <fullName evidence="2">Uncharacterized protein</fullName>
    </submittedName>
</protein>
<evidence type="ECO:0000313" key="2">
    <source>
        <dbReference type="EMBL" id="SFS71471.1"/>
    </source>
</evidence>
<evidence type="ECO:0000313" key="3">
    <source>
        <dbReference type="Proteomes" id="UP000198788"/>
    </source>
</evidence>
<name>A0A1I6S3D1_9CAUL</name>
<organism evidence="2 3">
    <name type="scientific">Brevundimonas viscosa</name>
    <dbReference type="NCBI Taxonomy" id="871741"/>
    <lineage>
        <taxon>Bacteria</taxon>
        <taxon>Pseudomonadati</taxon>
        <taxon>Pseudomonadota</taxon>
        <taxon>Alphaproteobacteria</taxon>
        <taxon>Caulobacterales</taxon>
        <taxon>Caulobacteraceae</taxon>
        <taxon>Brevundimonas</taxon>
    </lineage>
</organism>